<dbReference type="InterPro" id="IPR002083">
    <property type="entry name" value="MATH/TRAF_dom"/>
</dbReference>
<keyword evidence="4" id="KW-1185">Reference proteome</keyword>
<accession>A0A1S2XUY5</accession>
<sequence>MEDRRSRVGMFERFKFKVHNFVRLATVDRLYSEPFVLCGYPWRIIVYPFGNEADYMSIYLEALPSPNSNEREIRDVIFKLIVFNHIDINRSITKESNHIFNEMESDWGFATFIPLADLHNPRSGFVVYDTCIIGAEICVNNSSRQANRSGGGRSSRNREMIRRVEVEEEVENVETAVSIEGPNRQMSDVELLLGSISELVEFRGLGKVEKGFVPLLEQVCSRYPSLIECQQTRSRKFIEWAFTALGRVLYFLNTRKVKDMNEKGCKDLQVLWEELQAFRFDLTWLEPHVQYALGIRTYVEKGMEVEKLKQNVATLEMEMERLRLNLVGAEVDLATAIELLNAEGFNENDLNVELGYGIP</sequence>
<dbReference type="Gene3D" id="2.60.210.10">
    <property type="entry name" value="Apoptosis, Tumor Necrosis Factor Receptor Associated Protein 2, Chain A"/>
    <property type="match status" value="1"/>
</dbReference>
<dbReference type="AlphaFoldDB" id="A0A1S2XUY5"/>
<dbReference type="SUPFAM" id="SSF49599">
    <property type="entry name" value="TRAF domain-like"/>
    <property type="match status" value="1"/>
</dbReference>
<dbReference type="OrthoDB" id="2116871at2759"/>
<dbReference type="PaxDb" id="3827-XP_004494923.1"/>
<keyword evidence="1 2" id="KW-0175">Coiled coil</keyword>
<dbReference type="PANTHER" id="PTHR46236:SF36">
    <property type="entry name" value="MATH (MEPRIN AND TRAF-C-LIKE) DOMAIN PROTEIN"/>
    <property type="match status" value="1"/>
</dbReference>
<dbReference type="GeneID" id="101490581"/>
<feature type="coiled-coil region" evidence="2">
    <location>
        <begin position="298"/>
        <end position="332"/>
    </location>
</feature>
<dbReference type="CDD" id="cd00121">
    <property type="entry name" value="MATH"/>
    <property type="match status" value="1"/>
</dbReference>
<feature type="domain" description="MATH" evidence="3">
    <location>
        <begin position="11"/>
        <end position="137"/>
    </location>
</feature>
<dbReference type="PANTHER" id="PTHR46236">
    <property type="entry name" value="TRAF-LIKE SUPERFAMILY PROTEIN"/>
    <property type="match status" value="1"/>
</dbReference>
<dbReference type="PROSITE" id="PS50144">
    <property type="entry name" value="MATH"/>
    <property type="match status" value="1"/>
</dbReference>
<evidence type="ECO:0000313" key="4">
    <source>
        <dbReference type="Proteomes" id="UP000087171"/>
    </source>
</evidence>
<protein>
    <submittedName>
        <fullName evidence="5">MATH domain and coiled-coil domain-containing protein At3g58360-like</fullName>
    </submittedName>
</protein>
<evidence type="ECO:0000313" key="5">
    <source>
        <dbReference type="RefSeq" id="XP_004494923.1"/>
    </source>
</evidence>
<proteinExistence type="predicted"/>
<dbReference type="SMART" id="SM00061">
    <property type="entry name" value="MATH"/>
    <property type="match status" value="1"/>
</dbReference>
<gene>
    <name evidence="5" type="primary">LOC101490581</name>
</gene>
<evidence type="ECO:0000256" key="2">
    <source>
        <dbReference type="SAM" id="Coils"/>
    </source>
</evidence>
<dbReference type="STRING" id="3827.A0A1S2XUY5"/>
<evidence type="ECO:0000259" key="3">
    <source>
        <dbReference type="PROSITE" id="PS50144"/>
    </source>
</evidence>
<dbReference type="RefSeq" id="XP_004494923.1">
    <property type="nucleotide sequence ID" value="XM_004494866.3"/>
</dbReference>
<reference evidence="5" key="2">
    <citation type="submission" date="2025-08" db="UniProtKB">
        <authorList>
            <consortium name="RefSeq"/>
        </authorList>
    </citation>
    <scope>IDENTIFICATION</scope>
    <source>
        <tissue evidence="5">Etiolated seedlings</tissue>
    </source>
</reference>
<dbReference type="KEGG" id="cam:101490581"/>
<reference evidence="4" key="1">
    <citation type="journal article" date="2013" name="Nat. Biotechnol.">
        <title>Draft genome sequence of chickpea (Cicer arietinum) provides a resource for trait improvement.</title>
        <authorList>
            <person name="Varshney R.K."/>
            <person name="Song C."/>
            <person name="Saxena R.K."/>
            <person name="Azam S."/>
            <person name="Yu S."/>
            <person name="Sharpe A.G."/>
            <person name="Cannon S."/>
            <person name="Baek J."/>
            <person name="Rosen B.D."/>
            <person name="Tar'an B."/>
            <person name="Millan T."/>
            <person name="Zhang X."/>
            <person name="Ramsay L.D."/>
            <person name="Iwata A."/>
            <person name="Wang Y."/>
            <person name="Nelson W."/>
            <person name="Farmer A.D."/>
            <person name="Gaur P.M."/>
            <person name="Soderlund C."/>
            <person name="Penmetsa R.V."/>
            <person name="Xu C."/>
            <person name="Bharti A.K."/>
            <person name="He W."/>
            <person name="Winter P."/>
            <person name="Zhao S."/>
            <person name="Hane J.K."/>
            <person name="Carrasquilla-Garcia N."/>
            <person name="Condie J.A."/>
            <person name="Upadhyaya H.D."/>
            <person name="Luo M.C."/>
            <person name="Thudi M."/>
            <person name="Gowda C.L."/>
            <person name="Singh N.P."/>
            <person name="Lichtenzveig J."/>
            <person name="Gali K.K."/>
            <person name="Rubio J."/>
            <person name="Nadarajan N."/>
            <person name="Dolezel J."/>
            <person name="Bansal K.C."/>
            <person name="Xu X."/>
            <person name="Edwards D."/>
            <person name="Zhang G."/>
            <person name="Kahl G."/>
            <person name="Gil J."/>
            <person name="Singh K.B."/>
            <person name="Datta S.K."/>
            <person name="Jackson S.A."/>
            <person name="Wang J."/>
            <person name="Cook D.R."/>
        </authorList>
    </citation>
    <scope>NUCLEOTIDE SEQUENCE [LARGE SCALE GENOMIC DNA]</scope>
    <source>
        <strain evidence="4">cv. CDC Frontier</strain>
    </source>
</reference>
<dbReference type="eggNOG" id="KOG1863">
    <property type="taxonomic scope" value="Eukaryota"/>
</dbReference>
<organism evidence="4 5">
    <name type="scientific">Cicer arietinum</name>
    <name type="common">Chickpea</name>
    <name type="synonym">Garbanzo</name>
    <dbReference type="NCBI Taxonomy" id="3827"/>
    <lineage>
        <taxon>Eukaryota</taxon>
        <taxon>Viridiplantae</taxon>
        <taxon>Streptophyta</taxon>
        <taxon>Embryophyta</taxon>
        <taxon>Tracheophyta</taxon>
        <taxon>Spermatophyta</taxon>
        <taxon>Magnoliopsida</taxon>
        <taxon>eudicotyledons</taxon>
        <taxon>Gunneridae</taxon>
        <taxon>Pentapetalae</taxon>
        <taxon>rosids</taxon>
        <taxon>fabids</taxon>
        <taxon>Fabales</taxon>
        <taxon>Fabaceae</taxon>
        <taxon>Papilionoideae</taxon>
        <taxon>50 kb inversion clade</taxon>
        <taxon>NPAAA clade</taxon>
        <taxon>Hologalegina</taxon>
        <taxon>IRL clade</taxon>
        <taxon>Cicereae</taxon>
        <taxon>Cicer</taxon>
    </lineage>
</organism>
<dbReference type="InterPro" id="IPR008974">
    <property type="entry name" value="TRAF-like"/>
</dbReference>
<name>A0A1S2XUY5_CICAR</name>
<dbReference type="Pfam" id="PF22486">
    <property type="entry name" value="MATH_2"/>
    <property type="match status" value="1"/>
</dbReference>
<evidence type="ECO:0000256" key="1">
    <source>
        <dbReference type="ARBA" id="ARBA00023054"/>
    </source>
</evidence>
<dbReference type="Proteomes" id="UP000087171">
    <property type="component" value="Chromosome Ca3"/>
</dbReference>
<dbReference type="InterPro" id="IPR050804">
    <property type="entry name" value="MCC"/>
</dbReference>